<dbReference type="Proteomes" id="UP000258309">
    <property type="component" value="Unassembled WGS sequence"/>
</dbReference>
<dbReference type="AlphaFoldDB" id="A0A3E2HFX0"/>
<gene>
    <name evidence="1" type="ORF">B7463_g4059</name>
</gene>
<keyword evidence="2" id="KW-1185">Reference proteome</keyword>
<evidence type="ECO:0000313" key="2">
    <source>
        <dbReference type="Proteomes" id="UP000258309"/>
    </source>
</evidence>
<dbReference type="STRING" id="5539.A0A3E2HFX0"/>
<organism evidence="1 2">
    <name type="scientific">Scytalidium lignicola</name>
    <name type="common">Hyphomycete</name>
    <dbReference type="NCBI Taxonomy" id="5539"/>
    <lineage>
        <taxon>Eukaryota</taxon>
        <taxon>Fungi</taxon>
        <taxon>Dikarya</taxon>
        <taxon>Ascomycota</taxon>
        <taxon>Pezizomycotina</taxon>
        <taxon>Leotiomycetes</taxon>
        <taxon>Leotiomycetes incertae sedis</taxon>
        <taxon>Scytalidium</taxon>
    </lineage>
</organism>
<accession>A0A3E2HFX0</accession>
<sequence length="168" mass="18563">MEFSRLAVRHGLCTYVSTAIRAGYKGFGNISSLLDTALEGSNSINPDDVDMTDMTDMLTLLLNTTTVLSDELWSLYIQNLSLIIKLTMDHDIAMRQKRILSLILPYVHNINPPHFTDVSWGTLFSGVVTSGAVPQNVANVRVEMVAELLAHGADPIALYKPDRTDSRL</sequence>
<protein>
    <submittedName>
        <fullName evidence="1">Uncharacterized protein</fullName>
    </submittedName>
</protein>
<evidence type="ECO:0000313" key="1">
    <source>
        <dbReference type="EMBL" id="RFU32255.1"/>
    </source>
</evidence>
<comment type="caution">
    <text evidence="1">The sequence shown here is derived from an EMBL/GenBank/DDBJ whole genome shotgun (WGS) entry which is preliminary data.</text>
</comment>
<proteinExistence type="predicted"/>
<dbReference type="EMBL" id="NCSJ02000058">
    <property type="protein sequence ID" value="RFU32255.1"/>
    <property type="molecule type" value="Genomic_DNA"/>
</dbReference>
<feature type="non-terminal residue" evidence="1">
    <location>
        <position position="1"/>
    </location>
</feature>
<feature type="non-terminal residue" evidence="1">
    <location>
        <position position="168"/>
    </location>
</feature>
<reference evidence="1 2" key="1">
    <citation type="submission" date="2018-05" db="EMBL/GenBank/DDBJ databases">
        <title>Draft genome sequence of Scytalidium lignicola DSM 105466, a ubiquitous saprotrophic fungus.</title>
        <authorList>
            <person name="Buettner E."/>
            <person name="Gebauer A.M."/>
            <person name="Hofrichter M."/>
            <person name="Liers C."/>
            <person name="Kellner H."/>
        </authorList>
    </citation>
    <scope>NUCLEOTIDE SEQUENCE [LARGE SCALE GENOMIC DNA]</scope>
    <source>
        <strain evidence="1 2">DSM 105466</strain>
    </source>
</reference>
<name>A0A3E2HFX0_SCYLI</name>